<accession>A0A8F9TWU4</accession>
<dbReference type="InterPro" id="IPR021728">
    <property type="entry name" value="DUF3300"/>
</dbReference>
<feature type="compositionally biased region" description="Basic and acidic residues" evidence="1">
    <location>
        <begin position="326"/>
        <end position="336"/>
    </location>
</feature>
<evidence type="ECO:0000313" key="2">
    <source>
        <dbReference type="EMBL" id="QYM80611.1"/>
    </source>
</evidence>
<dbReference type="RefSeq" id="WP_220166046.1">
    <property type="nucleotide sequence ID" value="NZ_CP080507.1"/>
</dbReference>
<dbReference type="Pfam" id="PF11737">
    <property type="entry name" value="DUF3300"/>
    <property type="match status" value="1"/>
</dbReference>
<name>A0A8F9TWU4_9BACT</name>
<feature type="compositionally biased region" description="Basic and acidic residues" evidence="1">
    <location>
        <begin position="405"/>
        <end position="422"/>
    </location>
</feature>
<dbReference type="PANTHER" id="PTHR40269:SF1">
    <property type="entry name" value="OUTER MEMBRANE PROTEIN"/>
    <property type="match status" value="1"/>
</dbReference>
<protein>
    <submittedName>
        <fullName evidence="2">DUF3300 domain-containing protein</fullName>
    </submittedName>
</protein>
<keyword evidence="3" id="KW-1185">Reference proteome</keyword>
<dbReference type="AlphaFoldDB" id="A0A8F9TWU4"/>
<proteinExistence type="predicted"/>
<sequence length="422" mass="46222">MNAQDVSDESPRTPEELDKLVAPIALYPDVLVALILPASTVPTDVTLAARFLANSDGSAAIEDQPWDESVKALVHYPEVVKWMDENLEWTRELGLAFAAQSTDVMNAVQRMRTQARATGALKDTPQQEVVVRDQIIYIEPATPDVIYVPRYNYDLVYGPPPFGYAGPFLTFGIGYSVGSWLDFDLDWHRRVLWRGVDWRRHDYHVRHHAGPVIVGPPHGTPQRWRPPANRVRPRPGFRYGDRVVGPRALPPGPVEHEAHPARPAASWGNARLAPATAQPNPNGASSVRRWSRGGDQPHSSGNADSKMPPAPTIARPPSVGGPVRPSRPDVSPRPDSNRGNLHFNTTRPVVSAPGPSATVRAPAAPELTPTPRPAFVPQPRPAPVAPPPAMRPVTAPPPRSAPPPDRGERADARRDNRTDKDR</sequence>
<organism evidence="2 3">
    <name type="scientific">Horticoccus luteus</name>
    <dbReference type="NCBI Taxonomy" id="2862869"/>
    <lineage>
        <taxon>Bacteria</taxon>
        <taxon>Pseudomonadati</taxon>
        <taxon>Verrucomicrobiota</taxon>
        <taxon>Opitutia</taxon>
        <taxon>Opitutales</taxon>
        <taxon>Opitutaceae</taxon>
        <taxon>Horticoccus</taxon>
    </lineage>
</organism>
<dbReference type="Proteomes" id="UP000825051">
    <property type="component" value="Chromosome"/>
</dbReference>
<dbReference type="EMBL" id="CP080507">
    <property type="protein sequence ID" value="QYM80611.1"/>
    <property type="molecule type" value="Genomic_DNA"/>
</dbReference>
<evidence type="ECO:0000313" key="3">
    <source>
        <dbReference type="Proteomes" id="UP000825051"/>
    </source>
</evidence>
<feature type="compositionally biased region" description="Polar residues" evidence="1">
    <location>
        <begin position="337"/>
        <end position="348"/>
    </location>
</feature>
<feature type="region of interest" description="Disordered" evidence="1">
    <location>
        <begin position="214"/>
        <end position="422"/>
    </location>
</feature>
<gene>
    <name evidence="2" type="ORF">K0B96_08420</name>
</gene>
<dbReference type="KEGG" id="ole:K0B96_08420"/>
<evidence type="ECO:0000256" key="1">
    <source>
        <dbReference type="SAM" id="MobiDB-lite"/>
    </source>
</evidence>
<reference evidence="2" key="1">
    <citation type="submission" date="2021-08" db="EMBL/GenBank/DDBJ databases">
        <title>Genome of a novel bacterium of the phylum Verrucomicrobia, Oleiharenicola sp. KSB-15.</title>
        <authorList>
            <person name="Chung J.-H."/>
            <person name="Ahn J.-H."/>
            <person name="Yoon Y."/>
            <person name="Kim D.-Y."/>
            <person name="An S.-H."/>
            <person name="Park I."/>
            <person name="Yeon J."/>
        </authorList>
    </citation>
    <scope>NUCLEOTIDE SEQUENCE</scope>
    <source>
        <strain evidence="2">KSB-15</strain>
    </source>
</reference>
<dbReference type="PANTHER" id="PTHR40269">
    <property type="entry name" value="OUTER MEMBRANE PROTEIN-RELATED"/>
    <property type="match status" value="1"/>
</dbReference>
<feature type="compositionally biased region" description="Pro residues" evidence="1">
    <location>
        <begin position="368"/>
        <end position="404"/>
    </location>
</feature>